<comment type="similarity">
    <text evidence="10">Belongs to the TRAFAC class YlqF/YawG GTPase family. RsgA subfamily.</text>
</comment>
<evidence type="ECO:0000259" key="12">
    <source>
        <dbReference type="PROSITE" id="PS51721"/>
    </source>
</evidence>
<dbReference type="GO" id="GO:0042274">
    <property type="term" value="P:ribosomal small subunit biogenesis"/>
    <property type="evidence" value="ECO:0007669"/>
    <property type="project" value="UniProtKB-UniRule"/>
</dbReference>
<dbReference type="Pfam" id="PF03193">
    <property type="entry name" value="RsgA_GTPase"/>
    <property type="match status" value="1"/>
</dbReference>
<dbReference type="InterPro" id="IPR027417">
    <property type="entry name" value="P-loop_NTPase"/>
</dbReference>
<feature type="binding site" evidence="10">
    <location>
        <begin position="126"/>
        <end position="129"/>
    </location>
    <ligand>
        <name>GTP</name>
        <dbReference type="ChEBI" id="CHEBI:37565"/>
    </ligand>
</feature>
<comment type="subunit">
    <text evidence="10">Monomer. Associates with 30S ribosomal subunit, binds 16S rRNA.</text>
</comment>
<comment type="caution">
    <text evidence="13">The sequence shown here is derived from an EMBL/GenBank/DDBJ whole genome shotgun (WGS) entry which is preliminary data.</text>
</comment>
<dbReference type="HAMAP" id="MF_01820">
    <property type="entry name" value="GTPase_RsgA"/>
    <property type="match status" value="1"/>
</dbReference>
<name>A0A9X4MWG1_9FLAO</name>
<evidence type="ECO:0000256" key="9">
    <source>
        <dbReference type="ARBA" id="ARBA00023134"/>
    </source>
</evidence>
<dbReference type="InterPro" id="IPR030378">
    <property type="entry name" value="G_CP_dom"/>
</dbReference>
<protein>
    <recommendedName>
        <fullName evidence="10">Small ribosomal subunit biogenesis GTPase RsgA</fullName>
        <ecNumber evidence="10">3.6.1.-</ecNumber>
    </recommendedName>
</protein>
<keyword evidence="14" id="KW-1185">Reference proteome</keyword>
<feature type="binding site" evidence="10">
    <location>
        <position position="269"/>
    </location>
    <ligand>
        <name>Zn(2+)</name>
        <dbReference type="ChEBI" id="CHEBI:29105"/>
    </ligand>
</feature>
<feature type="binding site" evidence="10">
    <location>
        <position position="267"/>
    </location>
    <ligand>
        <name>Zn(2+)</name>
        <dbReference type="ChEBI" id="CHEBI:29105"/>
    </ligand>
</feature>
<keyword evidence="4 10" id="KW-0699">rRNA-binding</keyword>
<dbReference type="InterPro" id="IPR031944">
    <property type="entry name" value="RsgA_N"/>
</dbReference>
<keyword evidence="7 10" id="KW-0862">Zinc</keyword>
<dbReference type="Proteomes" id="UP001152599">
    <property type="component" value="Unassembled WGS sequence"/>
</dbReference>
<dbReference type="CDD" id="cd01854">
    <property type="entry name" value="YjeQ_EngC"/>
    <property type="match status" value="1"/>
</dbReference>
<dbReference type="Gene3D" id="3.40.50.300">
    <property type="entry name" value="P-loop containing nucleotide triphosphate hydrolases"/>
    <property type="match status" value="1"/>
</dbReference>
<evidence type="ECO:0000256" key="3">
    <source>
        <dbReference type="ARBA" id="ARBA00022723"/>
    </source>
</evidence>
<dbReference type="PANTHER" id="PTHR32120:SF11">
    <property type="entry name" value="SMALL RIBOSOMAL SUBUNIT BIOGENESIS GTPASE RSGA 1, MITOCHONDRIAL-RELATED"/>
    <property type="match status" value="1"/>
</dbReference>
<keyword evidence="3 10" id="KW-0479">Metal-binding</keyword>
<dbReference type="Gene3D" id="2.40.50.140">
    <property type="entry name" value="Nucleic acid-binding proteins"/>
    <property type="match status" value="1"/>
</dbReference>
<feature type="domain" description="CP-type G" evidence="12">
    <location>
        <begin position="77"/>
        <end position="238"/>
    </location>
</feature>
<keyword evidence="9 10" id="KW-0342">GTP-binding</keyword>
<dbReference type="GO" id="GO:0003924">
    <property type="term" value="F:GTPase activity"/>
    <property type="evidence" value="ECO:0007669"/>
    <property type="project" value="UniProtKB-UniRule"/>
</dbReference>
<dbReference type="InterPro" id="IPR004881">
    <property type="entry name" value="Ribosome_biogen_GTPase_RsgA"/>
</dbReference>
<evidence type="ECO:0000313" key="14">
    <source>
        <dbReference type="Proteomes" id="UP001152599"/>
    </source>
</evidence>
<keyword evidence="2 10" id="KW-0690">Ribosome biogenesis</keyword>
<dbReference type="EC" id="3.6.1.-" evidence="10"/>
<evidence type="ECO:0000256" key="7">
    <source>
        <dbReference type="ARBA" id="ARBA00022833"/>
    </source>
</evidence>
<organism evidence="13 14">
    <name type="scientific">Profundicola chukchiensis</name>
    <dbReference type="NCBI Taxonomy" id="2961959"/>
    <lineage>
        <taxon>Bacteria</taxon>
        <taxon>Pseudomonadati</taxon>
        <taxon>Bacteroidota</taxon>
        <taxon>Flavobacteriia</taxon>
        <taxon>Flavobacteriales</taxon>
        <taxon>Weeksellaceae</taxon>
        <taxon>Profundicola</taxon>
    </lineage>
</organism>
<keyword evidence="8 10" id="KW-0694">RNA-binding</keyword>
<dbReference type="Pfam" id="PF16745">
    <property type="entry name" value="RsgA_N"/>
    <property type="match status" value="1"/>
</dbReference>
<evidence type="ECO:0000256" key="10">
    <source>
        <dbReference type="HAMAP-Rule" id="MF_01820"/>
    </source>
</evidence>
<evidence type="ECO:0000256" key="5">
    <source>
        <dbReference type="ARBA" id="ARBA00022741"/>
    </source>
</evidence>
<feature type="binding site" evidence="10">
    <location>
        <begin position="180"/>
        <end position="188"/>
    </location>
    <ligand>
        <name>GTP</name>
        <dbReference type="ChEBI" id="CHEBI:37565"/>
    </ligand>
</feature>
<dbReference type="GO" id="GO:0005525">
    <property type="term" value="F:GTP binding"/>
    <property type="evidence" value="ECO:0007669"/>
    <property type="project" value="UniProtKB-UniRule"/>
</dbReference>
<comment type="function">
    <text evidence="10">One of several proteins that assist in the late maturation steps of the functional core of the 30S ribosomal subunit. Helps release RbfA from mature subunits. May play a role in the assembly of ribosomal proteins into the subunit. Circularly permuted GTPase that catalyzes slow GTP hydrolysis, GTPase activity is stimulated by the 30S ribosomal subunit.</text>
</comment>
<evidence type="ECO:0000256" key="2">
    <source>
        <dbReference type="ARBA" id="ARBA00022517"/>
    </source>
</evidence>
<dbReference type="Gene3D" id="1.10.40.50">
    <property type="entry name" value="Probable gtpase engc, domain 3"/>
    <property type="match status" value="1"/>
</dbReference>
<dbReference type="EMBL" id="JANCMU010000001">
    <property type="protein sequence ID" value="MDG4945333.1"/>
    <property type="molecule type" value="Genomic_DNA"/>
</dbReference>
<dbReference type="PROSITE" id="PS51721">
    <property type="entry name" value="G_CP"/>
    <property type="match status" value="1"/>
</dbReference>
<reference evidence="13" key="1">
    <citation type="submission" date="2022-07" db="EMBL/GenBank/DDBJ databases">
        <title>Description and genome-wide analysis of Profundicola chukchiensis gen. nov., sp. nov., marine bacteria isolated from bottom sediments of the Chukchi Sea.</title>
        <authorList>
            <person name="Romanenko L."/>
            <person name="Otstavnykh N."/>
            <person name="Kurilenko V."/>
            <person name="Eremeev V."/>
            <person name="Velansky P."/>
            <person name="Mikhailov V."/>
            <person name="Isaeva M."/>
        </authorList>
    </citation>
    <scope>NUCLEOTIDE SEQUENCE</scope>
    <source>
        <strain evidence="13">KMM 9713</strain>
    </source>
</reference>
<dbReference type="PANTHER" id="PTHR32120">
    <property type="entry name" value="SMALL RIBOSOMAL SUBUNIT BIOGENESIS GTPASE RSGA"/>
    <property type="match status" value="1"/>
</dbReference>
<comment type="cofactor">
    <cofactor evidence="10">
        <name>Zn(2+)</name>
        <dbReference type="ChEBI" id="CHEBI:29105"/>
    </cofactor>
    <text evidence="10">Binds 1 zinc ion per subunit.</text>
</comment>
<sequence length="309" mass="35023">MKGLVTKSTGSWYVVRSEDGKDYEARIRGKFRLDQISHTNPLAVGDHVDFDLDSDDLAVITNIYPRNNYIIRRSVNLSKRTHIIASNIDLAFLIITIANPRTSTGFIDRFLVTCEAYQIPVMMVFNKVDEWREEEIEIHEDMKFTYEDIGYDTMTVSALRGDGLDELKAKLKGKISLVAGHSGVGKSTLVNALSPGLDLKTKVVSGFNNKGKHTTTFAQMYEWPFGGYVIDTPGIKEFGLVEIDKDEMQDYFPEIFALRGDCRFHNCNHLLEPKCAVRKAVEEGEIAGSRYESYLTFLEEINEDDYSKS</sequence>
<gene>
    <name evidence="10 13" type="primary">rsgA</name>
    <name evidence="13" type="ORF">NMK71_02815</name>
</gene>
<dbReference type="GO" id="GO:0019843">
    <property type="term" value="F:rRNA binding"/>
    <property type="evidence" value="ECO:0007669"/>
    <property type="project" value="UniProtKB-KW"/>
</dbReference>
<evidence type="ECO:0000259" key="11">
    <source>
        <dbReference type="PROSITE" id="PS50936"/>
    </source>
</evidence>
<dbReference type="PROSITE" id="PS50936">
    <property type="entry name" value="ENGC_GTPASE"/>
    <property type="match status" value="1"/>
</dbReference>
<feature type="binding site" evidence="10">
    <location>
        <position position="275"/>
    </location>
    <ligand>
        <name>Zn(2+)</name>
        <dbReference type="ChEBI" id="CHEBI:29105"/>
    </ligand>
</feature>
<dbReference type="InterPro" id="IPR012340">
    <property type="entry name" value="NA-bd_OB-fold"/>
</dbReference>
<dbReference type="GO" id="GO:0046872">
    <property type="term" value="F:metal ion binding"/>
    <property type="evidence" value="ECO:0007669"/>
    <property type="project" value="UniProtKB-KW"/>
</dbReference>
<feature type="domain" description="EngC GTPase" evidence="11">
    <location>
        <begin position="86"/>
        <end position="236"/>
    </location>
</feature>
<evidence type="ECO:0000256" key="1">
    <source>
        <dbReference type="ARBA" id="ARBA00022490"/>
    </source>
</evidence>
<keyword evidence="5 10" id="KW-0547">Nucleotide-binding</keyword>
<keyword evidence="1 10" id="KW-0963">Cytoplasm</keyword>
<evidence type="ECO:0000256" key="8">
    <source>
        <dbReference type="ARBA" id="ARBA00022884"/>
    </source>
</evidence>
<evidence type="ECO:0000256" key="4">
    <source>
        <dbReference type="ARBA" id="ARBA00022730"/>
    </source>
</evidence>
<dbReference type="InterPro" id="IPR010914">
    <property type="entry name" value="RsgA_GTPase_dom"/>
</dbReference>
<feature type="binding site" evidence="10">
    <location>
        <position position="262"/>
    </location>
    <ligand>
        <name>Zn(2+)</name>
        <dbReference type="ChEBI" id="CHEBI:29105"/>
    </ligand>
</feature>
<dbReference type="NCBIfam" id="TIGR00157">
    <property type="entry name" value="ribosome small subunit-dependent GTPase A"/>
    <property type="match status" value="1"/>
</dbReference>
<dbReference type="AlphaFoldDB" id="A0A9X4MWG1"/>
<dbReference type="RefSeq" id="WP_304416789.1">
    <property type="nucleotide sequence ID" value="NZ_JANAIE010000003.1"/>
</dbReference>
<evidence type="ECO:0000313" key="13">
    <source>
        <dbReference type="EMBL" id="MDG4945333.1"/>
    </source>
</evidence>
<accession>A0A9X4MWG1</accession>
<dbReference type="SUPFAM" id="SSF52540">
    <property type="entry name" value="P-loop containing nucleoside triphosphate hydrolases"/>
    <property type="match status" value="1"/>
</dbReference>
<proteinExistence type="inferred from homology"/>
<dbReference type="SUPFAM" id="SSF50249">
    <property type="entry name" value="Nucleic acid-binding proteins"/>
    <property type="match status" value="1"/>
</dbReference>
<comment type="subcellular location">
    <subcellularLocation>
        <location evidence="10">Cytoplasm</location>
    </subcellularLocation>
</comment>
<dbReference type="GO" id="GO:0005737">
    <property type="term" value="C:cytoplasm"/>
    <property type="evidence" value="ECO:0007669"/>
    <property type="project" value="UniProtKB-SubCell"/>
</dbReference>
<dbReference type="CDD" id="cd04466">
    <property type="entry name" value="S1_YloQ_GTPase"/>
    <property type="match status" value="1"/>
</dbReference>
<keyword evidence="6 10" id="KW-0378">Hydrolase</keyword>
<evidence type="ECO:0000256" key="6">
    <source>
        <dbReference type="ARBA" id="ARBA00022801"/>
    </source>
</evidence>